<dbReference type="STRING" id="4781.A0A0P1AX51"/>
<accession>A0A0P1AX51</accession>
<dbReference type="AlphaFoldDB" id="A0A0P1AX51"/>
<dbReference type="EMBL" id="CCYD01002047">
    <property type="protein sequence ID" value="CEG46217.1"/>
    <property type="molecule type" value="Genomic_DNA"/>
</dbReference>
<reference evidence="2" key="1">
    <citation type="submission" date="2014-09" db="EMBL/GenBank/DDBJ databases">
        <authorList>
            <person name="Sharma Rahul"/>
            <person name="Thines Marco"/>
        </authorList>
    </citation>
    <scope>NUCLEOTIDE SEQUENCE [LARGE SCALE GENOMIC DNA]</scope>
</reference>
<sequence>MSQLKYVYDVGVSCIPVRVASRGISSDMTTSHRMQRDLARALLDPQSGGVTTYIQECVHSTSIGVDATLIFVQQVIEELNDAIDEYLPFPPDNEPLSHDHEVELGTLLSAASLTIRYVTEKQAMLPLLQQYRKAFDKVLQYPVWTHKCFYELKAVALMGTTRVLESFSNQVSITDVLKQLRWLETLYKGESIGTEQLAHRMNTLLRPLCEFVAVALQTHVAARDIICDDILTLLLQLLTKVDTSEVELVVADVVKVELAATAAVLLEARYPFTVPNAFALLSLPTFVEEMEAEEVKSAIDNAMFTSTSKIARVDDDEEKLMASRAFNLEKECCKVFCGWLAVDTRRIVAAQALAVVYRVVACDSTVDLVVNSDTTPLHEVTNALNDAEFTVLGDFDFVNSLLETIRDICLFQHKLSPITLEDTFQVMSTIMSRLESALKSFPKTNSVERRSAKAACSTIRHTLVEAFLAWLHHPDAANLLLCQIDFLHNVAGTLADPRVYGDVLVILRASSIPEARIEYTSGCQLAVETLCEAINQLDRYSQSTVNRIVSGLTRIAAACRQDIHLMANKLVLPLIPSMLDGSQWGKFLRLRTEAVATVLIGCVQSDEFMVENHPWISDFISFLFNPVVSSENVHSLMILNGLVRTDQKLLEHVASYCIAHPRTISETLHEPLVRWPLYEEDEDLVVATLELLEVLLSVKTLRASVDVDNIYAVVVQLLDNAAREKLDATANACRQVMKSFGSKQDHEREVR</sequence>
<evidence type="ECO:0000313" key="1">
    <source>
        <dbReference type="EMBL" id="CEG46217.1"/>
    </source>
</evidence>
<dbReference type="RefSeq" id="XP_024582586.1">
    <property type="nucleotide sequence ID" value="XM_024717049.1"/>
</dbReference>
<dbReference type="Proteomes" id="UP000054928">
    <property type="component" value="Unassembled WGS sequence"/>
</dbReference>
<organism evidence="1 2">
    <name type="scientific">Plasmopara halstedii</name>
    <name type="common">Downy mildew of sunflower</name>
    <dbReference type="NCBI Taxonomy" id="4781"/>
    <lineage>
        <taxon>Eukaryota</taxon>
        <taxon>Sar</taxon>
        <taxon>Stramenopiles</taxon>
        <taxon>Oomycota</taxon>
        <taxon>Peronosporomycetes</taxon>
        <taxon>Peronosporales</taxon>
        <taxon>Peronosporaceae</taxon>
        <taxon>Plasmopara</taxon>
    </lineage>
</organism>
<name>A0A0P1AX51_PLAHL</name>
<dbReference type="OrthoDB" id="66167at2759"/>
<keyword evidence="2" id="KW-1185">Reference proteome</keyword>
<dbReference type="GeneID" id="36397687"/>
<dbReference type="OMA" id="MGTTRVL"/>
<evidence type="ECO:0000313" key="2">
    <source>
        <dbReference type="Proteomes" id="UP000054928"/>
    </source>
</evidence>
<proteinExistence type="predicted"/>
<protein>
    <submittedName>
        <fullName evidence="1">Uncharacterized protein</fullName>
    </submittedName>
</protein>